<dbReference type="Proteomes" id="UP000280099">
    <property type="component" value="Unassembled WGS sequence"/>
</dbReference>
<dbReference type="InterPro" id="IPR050909">
    <property type="entry name" value="Bact_Autotransporter_VF"/>
</dbReference>
<dbReference type="InterPro" id="IPR057393">
    <property type="entry name" value="PIC_HAP1_IgA0_b-sol2"/>
</dbReference>
<comment type="caution">
    <text evidence="24">The sequence shown here is derived from an EMBL/GenBank/DDBJ whole genome shotgun (WGS) entry which is preliminary data.</text>
</comment>
<reference evidence="24 25" key="1">
    <citation type="submission" date="2018-10" db="EMBL/GenBank/DDBJ databases">
        <title>Genomic Encyclopedia of Type Strains, Phase IV (KMG-IV): sequencing the most valuable type-strain genomes for metagenomic binning, comparative biology and taxonomic classification.</title>
        <authorList>
            <person name="Goeker M."/>
        </authorList>
    </citation>
    <scope>NUCLEOTIDE SEQUENCE [LARGE SCALE GENOMIC DNA]</scope>
    <source>
        <strain evidence="24 25">DSM 23800</strain>
    </source>
</reference>
<dbReference type="EC" id="3.4.21.72" evidence="19"/>
<name>A0A420XFI3_9PAST</name>
<dbReference type="GO" id="GO:0004252">
    <property type="term" value="F:serine-type endopeptidase activity"/>
    <property type="evidence" value="ECO:0007669"/>
    <property type="project" value="InterPro"/>
</dbReference>
<dbReference type="InterPro" id="IPR036709">
    <property type="entry name" value="Autotransporte_beta_dom_sf"/>
</dbReference>
<dbReference type="InterPro" id="IPR057069">
    <property type="entry name" value="IgA0_D2"/>
</dbReference>
<dbReference type="GO" id="GO:0005576">
    <property type="term" value="C:extracellular region"/>
    <property type="evidence" value="ECO:0007669"/>
    <property type="project" value="UniProtKB-SubCell"/>
</dbReference>
<keyword evidence="16" id="KW-0998">Cell outer membrane</keyword>
<evidence type="ECO:0000259" key="22">
    <source>
        <dbReference type="PROSITE" id="PS51208"/>
    </source>
</evidence>
<dbReference type="Pfam" id="PF02395">
    <property type="entry name" value="Peptidase_S6"/>
    <property type="match status" value="1"/>
</dbReference>
<comment type="subcellular location">
    <subcellularLocation>
        <location evidence="3">Cell outer membrane</location>
        <topology evidence="3">Multi-pass membrane protein</topology>
    </subcellularLocation>
    <subcellularLocation>
        <location evidence="1">Cell surface</location>
    </subcellularLocation>
    <subcellularLocation>
        <location evidence="2">Periplasm</location>
    </subcellularLocation>
    <subcellularLocation>
        <location evidence="4">Secreted</location>
    </subcellularLocation>
</comment>
<dbReference type="CDD" id="cd01343">
    <property type="entry name" value="PL1_Passenger_AT"/>
    <property type="match status" value="1"/>
</dbReference>
<evidence type="ECO:0000256" key="6">
    <source>
        <dbReference type="ARBA" id="ARBA00022525"/>
    </source>
</evidence>
<dbReference type="InterPro" id="IPR011050">
    <property type="entry name" value="Pectin_lyase_fold/virulence"/>
</dbReference>
<protein>
    <recommendedName>
        <fullName evidence="20">Immunoglobulin A1 protease autotransporter</fullName>
        <ecNumber evidence="19">3.4.21.72</ecNumber>
    </recommendedName>
</protein>
<dbReference type="Pfam" id="PF03212">
    <property type="entry name" value="Pertactin"/>
    <property type="match status" value="1"/>
</dbReference>
<dbReference type="InterPro" id="IPR030396">
    <property type="entry name" value="Peptidase_S6_dom"/>
</dbReference>
<keyword evidence="10" id="KW-0574">Periplasm</keyword>
<dbReference type="EMBL" id="RBJC01000008">
    <property type="protein sequence ID" value="RKR71217.1"/>
    <property type="molecule type" value="Genomic_DNA"/>
</dbReference>
<dbReference type="PROSITE" id="PS51691">
    <property type="entry name" value="PEPTIDASE_S6"/>
    <property type="match status" value="1"/>
</dbReference>
<dbReference type="PROSITE" id="PS51208">
    <property type="entry name" value="AUTOTRANSPORTER"/>
    <property type="match status" value="1"/>
</dbReference>
<feature type="domain" description="Autotransporter" evidence="22">
    <location>
        <begin position="1367"/>
        <end position="1621"/>
    </location>
</feature>
<evidence type="ECO:0000256" key="20">
    <source>
        <dbReference type="ARBA" id="ARBA00040384"/>
    </source>
</evidence>
<keyword evidence="8" id="KW-0812">Transmembrane</keyword>
<dbReference type="Gene3D" id="2.40.10.120">
    <property type="match status" value="1"/>
</dbReference>
<dbReference type="Gene3D" id="3.30.160.280">
    <property type="match status" value="1"/>
</dbReference>
<feature type="signal peptide" evidence="21">
    <location>
        <begin position="1"/>
        <end position="25"/>
    </location>
</feature>
<keyword evidence="11" id="KW-0378">Hydrolase</keyword>
<evidence type="ECO:0000256" key="18">
    <source>
        <dbReference type="ARBA" id="ARBA00037031"/>
    </source>
</evidence>
<keyword evidence="25" id="KW-1185">Reference proteome</keyword>
<proteinExistence type="predicted"/>
<dbReference type="GO" id="GO:0009986">
    <property type="term" value="C:cell surface"/>
    <property type="evidence" value="ECO:0007669"/>
    <property type="project" value="UniProtKB-SubCell"/>
</dbReference>
<evidence type="ECO:0000256" key="14">
    <source>
        <dbReference type="ARBA" id="ARBA00023136"/>
    </source>
</evidence>
<dbReference type="OrthoDB" id="8610050at2"/>
<evidence type="ECO:0000256" key="12">
    <source>
        <dbReference type="ARBA" id="ARBA00022825"/>
    </source>
</evidence>
<dbReference type="InterPro" id="IPR012332">
    <property type="entry name" value="Autotransporter_pectin_lyase_C"/>
</dbReference>
<evidence type="ECO:0000313" key="25">
    <source>
        <dbReference type="Proteomes" id="UP000280099"/>
    </source>
</evidence>
<evidence type="ECO:0000256" key="16">
    <source>
        <dbReference type="ARBA" id="ARBA00023237"/>
    </source>
</evidence>
<gene>
    <name evidence="24" type="ORF">DES31_1552</name>
</gene>
<evidence type="ECO:0000256" key="11">
    <source>
        <dbReference type="ARBA" id="ARBA00022801"/>
    </source>
</evidence>
<dbReference type="Pfam" id="PF24077">
    <property type="entry name" value="IgA0_D2"/>
    <property type="match status" value="1"/>
</dbReference>
<dbReference type="PANTHER" id="PTHR12338:SF10">
    <property type="entry name" value="ADHESION AND PENETRATION PROTEIN AUTOTRANSPORTER"/>
    <property type="match status" value="1"/>
</dbReference>
<keyword evidence="13" id="KW-0843">Virulence</keyword>
<evidence type="ECO:0000256" key="3">
    <source>
        <dbReference type="ARBA" id="ARBA00004571"/>
    </source>
</evidence>
<comment type="catalytic activity">
    <reaction evidence="17">
        <text>Cleavage of immunoglobulin A molecules at certain Pro-|-Xaa bonds in the hinge region. No small molecule substrates are known.</text>
        <dbReference type="EC" id="3.4.21.72"/>
    </reaction>
</comment>
<dbReference type="SMART" id="SM00869">
    <property type="entry name" value="Autotransporter"/>
    <property type="match status" value="1"/>
</dbReference>
<evidence type="ECO:0000259" key="23">
    <source>
        <dbReference type="PROSITE" id="PS51691"/>
    </source>
</evidence>
<accession>A0A420XFI3</accession>
<dbReference type="PRINTS" id="PR00921">
    <property type="entry name" value="IGASERPTASE"/>
</dbReference>
<evidence type="ECO:0000256" key="9">
    <source>
        <dbReference type="ARBA" id="ARBA00022729"/>
    </source>
</evidence>
<dbReference type="RefSeq" id="WP_121123696.1">
    <property type="nucleotide sequence ID" value="NZ_CP016604.1"/>
</dbReference>
<evidence type="ECO:0000256" key="1">
    <source>
        <dbReference type="ARBA" id="ARBA00004241"/>
    </source>
</evidence>
<dbReference type="SUPFAM" id="SSF103515">
    <property type="entry name" value="Autotransporter"/>
    <property type="match status" value="1"/>
</dbReference>
<keyword evidence="6" id="KW-0964">Secreted</keyword>
<keyword evidence="5" id="KW-1134">Transmembrane beta strand</keyword>
<evidence type="ECO:0000256" key="10">
    <source>
        <dbReference type="ARBA" id="ARBA00022764"/>
    </source>
</evidence>
<dbReference type="GO" id="GO:0006508">
    <property type="term" value="P:proteolysis"/>
    <property type="evidence" value="ECO:0007669"/>
    <property type="project" value="UniProtKB-KW"/>
</dbReference>
<keyword evidence="14" id="KW-0472">Membrane</keyword>
<dbReference type="InterPro" id="IPR004899">
    <property type="entry name" value="Pertactin_central"/>
</dbReference>
<dbReference type="SUPFAM" id="SSF51126">
    <property type="entry name" value="Pectin lyase-like"/>
    <property type="match status" value="1"/>
</dbReference>
<keyword evidence="9 21" id="KW-0732">Signal</keyword>
<evidence type="ECO:0000256" key="21">
    <source>
        <dbReference type="SAM" id="SignalP"/>
    </source>
</evidence>
<evidence type="ECO:0000256" key="15">
    <source>
        <dbReference type="ARBA" id="ARBA00023145"/>
    </source>
</evidence>
<keyword evidence="12" id="KW-0720">Serine protease</keyword>
<feature type="domain" description="Peptidase S6" evidence="23">
    <location>
        <begin position="26"/>
        <end position="291"/>
    </location>
</feature>
<dbReference type="Gene3D" id="2.40.128.130">
    <property type="entry name" value="Autotransporter beta-domain"/>
    <property type="match status" value="1"/>
</dbReference>
<dbReference type="SMR" id="A0A420XFI3"/>
<dbReference type="GO" id="GO:0042597">
    <property type="term" value="C:periplasmic space"/>
    <property type="evidence" value="ECO:0007669"/>
    <property type="project" value="UniProtKB-SubCell"/>
</dbReference>
<keyword evidence="7" id="KW-0645">Protease</keyword>
<feature type="chain" id="PRO_5019362619" description="Immunoglobulin A1 protease autotransporter" evidence="21">
    <location>
        <begin position="26"/>
        <end position="1621"/>
    </location>
</feature>
<evidence type="ECO:0000256" key="13">
    <source>
        <dbReference type="ARBA" id="ARBA00023026"/>
    </source>
</evidence>
<evidence type="ECO:0000256" key="8">
    <source>
        <dbReference type="ARBA" id="ARBA00022692"/>
    </source>
</evidence>
<dbReference type="InterPro" id="IPR005546">
    <property type="entry name" value="Autotransporte_beta"/>
</dbReference>
<evidence type="ECO:0000256" key="7">
    <source>
        <dbReference type="ARBA" id="ARBA00022670"/>
    </source>
</evidence>
<sequence>MSHKKFKIKLLVVVITTSLSNLSLSSIVRNDVNYQYFRDFAENKGKFYVGASNVPIYDLSDQPIGIMLKNIPMIDFSSTERLHGIATAINPQYVVSVAHNNPLGWYNSLQFGGQGFHPDTQDYDYRLVNRNNYPTPDPKNNLNWDYQLPRLNKLITEAVPSTQISDGLNNATYLDSERFVSFIRVGSGLQKVINRQNEREWKRDAYNYLTGGAPLKQGGRVRGWSYSGGNVFDSPYGPLITYGLPGDSGSPIWVYDKQENKWLLHSVLQAYRTETSMANNGALIRKDWNDAIIQNNFSEDINNDSTAPLIWKLTDIDGKSIITDNQDTIHSVDIYNPSLQEPQNARPIIPAIDHGKSVRFTGNEGKLTLVENINQGAGALYFNANFTVQGQDNTTTWLGAGISVTEGKIVNWKVKNPKNDRLSKIGKGTLHINGIGENLGNISIGDGTVILDQGADPQGKKQAFNQLGIVSGRPTVILNSADQIDPNQIYFGFRGGKLDINGNELTFNHIKNVDEGAIIVNHNSTQSATINIVGNDPISKQDLNIGDREYANKDLYIKNGHLYFLPTKDRSSRHPYFPNNKQSNEYWEYLGEDAEKAKEIAVERKNKQLLLSGFNGYFGERDPHLHNGKLNINFQPKSDDHLLLISGGTELNGNLSLDKGKVILSGRPTPHAYDHLHYKEVVIADDWINRSFNATNMIVSNNATLHISRNVSAVNSDFQANNNATLNLGFIQGTTPECIRTDHSGIINCNTNPLAENVLGSIPTTQIQGNIILSDNANLNLGKSILTGSVAGKSTTKTTLNRESKWILTQDSTVGELNLSSGSEIQLNDLASTASTEKYNTLSIDKLTGNGFFRYTTNLNKALGDKVIIHSKAEGEHKLFVQDSGLEPKTDELTLFTVNNFAQNALNLSVSLANPNKVVDLGTYRYQLKRKNDDYVLSIAHKNGISVSTEKPKAPPLVHTNGEGVTAEDNPEIYFKNGKGVTAEDKPEIYFKNGEGVIVKDKPEIYFKNGEGVTAEDKPEIYFKNGEVVNVEDKPEIYFKNGEGVTAEDKPEIYFKNGEGVIVKDKPEIYFKNGESVTAEDKPEIYFKNGEGVTAEDKPEIYFKNGEGMTAEDKPEIYFKNGEGVTAEDKPEIYFKNGEGVTVEDKPEIYFKNGEGVNAEDKPEIYFKNGEGVNAEDKPEIYFKNGEGVNAEDKPEIYFKNGEGVNAEDKPEIYFKNGESVTAEDKPEVYFKNGEGVTAEDKPEIYFKNGEGVNAEDKPEIYFKNGEGVNAEDKPEIYFKNGESVTAEDKPEVYFKNGEGVTAEDKPEADFKSLNLTTEDKIGTIDNNSTQAEMISRYANTALSELSSQMNTLLITNGTIEKEIIDNDTDNLRVWSNIQHAEMHNSSDYYREYQQSNLLTQVGVEKAVHHNVLVGGVLSHSHSSNTFDDNISGKGKLLQFNLYAKKIWENRFFSSLDMSYGKTHNRINTQDQIKFNRDIISVGWLLGKSWLFDDIEIKPSMGIRYYHLSDSNYELAGAKIAIKPVDVVTYQLGLGINKTFNFNKLTIIPEFQLNFVDTLDKNINLTVNNIRLNQKIGRYFENQLGVTAKYHQWGINVHASLLNGNEIRKQHVVGLKLSYNW</sequence>
<keyword evidence="15" id="KW-0865">Zymogen</keyword>
<dbReference type="PANTHER" id="PTHR12338">
    <property type="entry name" value="AUTOTRANSPORTER"/>
    <property type="match status" value="1"/>
</dbReference>
<dbReference type="Pfam" id="PF24078">
    <property type="entry name" value="Beta-sol_PIC_HAP1_IgA0_2nd"/>
    <property type="match status" value="1"/>
</dbReference>
<dbReference type="InterPro" id="IPR000710">
    <property type="entry name" value="Peptidase_S6"/>
</dbReference>
<evidence type="ECO:0000256" key="17">
    <source>
        <dbReference type="ARBA" id="ARBA00035943"/>
    </source>
</evidence>
<evidence type="ECO:0000256" key="4">
    <source>
        <dbReference type="ARBA" id="ARBA00004613"/>
    </source>
</evidence>
<evidence type="ECO:0000256" key="2">
    <source>
        <dbReference type="ARBA" id="ARBA00004418"/>
    </source>
</evidence>
<evidence type="ECO:0000313" key="24">
    <source>
        <dbReference type="EMBL" id="RKR71217.1"/>
    </source>
</evidence>
<dbReference type="Gene3D" id="2.160.20.20">
    <property type="match status" value="2"/>
</dbReference>
<comment type="function">
    <text evidence="18">Virulence factor; cleaves host immunoglobulin A producing intact Fc and Fab fragments.</text>
</comment>
<evidence type="ECO:0000256" key="19">
    <source>
        <dbReference type="ARBA" id="ARBA00038992"/>
    </source>
</evidence>
<evidence type="ECO:0000256" key="5">
    <source>
        <dbReference type="ARBA" id="ARBA00022452"/>
    </source>
</evidence>
<dbReference type="GO" id="GO:0009279">
    <property type="term" value="C:cell outer membrane"/>
    <property type="evidence" value="ECO:0007669"/>
    <property type="project" value="UniProtKB-SubCell"/>
</dbReference>
<dbReference type="Pfam" id="PF03797">
    <property type="entry name" value="Autotransporter"/>
    <property type="match status" value="1"/>
</dbReference>
<organism evidence="24 25">
    <name type="scientific">Otariodibacter oris</name>
    <dbReference type="NCBI Taxonomy" id="1032623"/>
    <lineage>
        <taxon>Bacteria</taxon>
        <taxon>Pseudomonadati</taxon>
        <taxon>Pseudomonadota</taxon>
        <taxon>Gammaproteobacteria</taxon>
        <taxon>Pasteurellales</taxon>
        <taxon>Pasteurellaceae</taxon>
        <taxon>Otariodibacter</taxon>
    </lineage>
</organism>